<evidence type="ECO:0000313" key="3">
    <source>
        <dbReference type="Proteomes" id="UP000016560"/>
    </source>
</evidence>
<dbReference type="AlphaFoldDB" id="U3B185"/>
<keyword evidence="1" id="KW-0812">Transmembrane</keyword>
<keyword evidence="1" id="KW-0472">Membrane</keyword>
<gene>
    <name evidence="2" type="ORF">PA6_027_00600</name>
</gene>
<name>U3B185_AQUA1</name>
<organism evidence="2 3">
    <name type="scientific">Aquipseudomonas alcaligenes (strain ATCC 14909 / DSM 50342 / CCUG 1425 / JCM 20561 / NBRC 14159 / NCIMB 9945 / NCTC 10367 / 1577)</name>
    <name type="common">Pseudomonas alcaligenes</name>
    <dbReference type="NCBI Taxonomy" id="1215092"/>
    <lineage>
        <taxon>Bacteria</taxon>
        <taxon>Pseudomonadati</taxon>
        <taxon>Pseudomonadota</taxon>
        <taxon>Gammaproteobacteria</taxon>
        <taxon>Pseudomonadales</taxon>
        <taxon>Pseudomonadaceae</taxon>
        <taxon>Aquipseudomonas</taxon>
    </lineage>
</organism>
<keyword evidence="3" id="KW-1185">Reference proteome</keyword>
<keyword evidence="1" id="KW-1133">Transmembrane helix</keyword>
<reference evidence="2" key="1">
    <citation type="submission" date="2024-09" db="EMBL/GenBank/DDBJ databases">
        <title>Whole genome shotgun sequence of Pseudomonas alcaligenes NBRC 14159.</title>
        <authorList>
            <person name="Yoshida I."/>
            <person name="Hosoyama A."/>
            <person name="Tsuchikane K."/>
            <person name="Noguchi M."/>
            <person name="Hirakata S."/>
            <person name="Ando Y."/>
            <person name="Ohji S."/>
            <person name="Yamazoe A."/>
            <person name="Yamazaki S."/>
            <person name="Fujita N."/>
        </authorList>
    </citation>
    <scope>NUCLEOTIDE SEQUENCE</scope>
    <source>
        <strain evidence="2">NBRC 14159</strain>
    </source>
</reference>
<dbReference type="Proteomes" id="UP000016560">
    <property type="component" value="Unassembled WGS sequence"/>
</dbReference>
<evidence type="ECO:0000256" key="1">
    <source>
        <dbReference type="SAM" id="Phobius"/>
    </source>
</evidence>
<comment type="caution">
    <text evidence="2">The sequence shown here is derived from an EMBL/GenBank/DDBJ whole genome shotgun (WGS) entry which is preliminary data.</text>
</comment>
<feature type="transmembrane region" description="Helical" evidence="1">
    <location>
        <begin position="53"/>
        <end position="72"/>
    </location>
</feature>
<accession>U3B185</accession>
<evidence type="ECO:0000313" key="2">
    <source>
        <dbReference type="EMBL" id="GAD63619.1"/>
    </source>
</evidence>
<protein>
    <submittedName>
        <fullName evidence="2">Uncharacterized protein</fullName>
    </submittedName>
</protein>
<sequence>MRGQRVLRFVGLCSVWLTALLALLSLAFRSLIWAGWEPYPGDPYGPSDIIDALLGLLVFVLAALSILIGLGLLPRRPGVLVAGLLIPSLYCLLRDWLPTYRLW</sequence>
<proteinExistence type="predicted"/>
<dbReference type="EMBL" id="BATI01000027">
    <property type="protein sequence ID" value="GAD63619.1"/>
    <property type="molecule type" value="Genomic_DNA"/>
</dbReference>
<feature type="transmembrane region" description="Helical" evidence="1">
    <location>
        <begin position="79"/>
        <end position="97"/>
    </location>
</feature>